<dbReference type="GO" id="GO:0005829">
    <property type="term" value="C:cytosol"/>
    <property type="evidence" value="ECO:0007669"/>
    <property type="project" value="TreeGrafter"/>
</dbReference>
<evidence type="ECO:0000313" key="18">
    <source>
        <dbReference type="Proteomes" id="UP000001962"/>
    </source>
</evidence>
<dbReference type="GO" id="GO:0009314">
    <property type="term" value="P:response to radiation"/>
    <property type="evidence" value="ECO:0007669"/>
    <property type="project" value="UniProtKB-ARBA"/>
</dbReference>
<reference evidence="18" key="1">
    <citation type="submission" date="2006-08" db="EMBL/GenBank/DDBJ databases">
        <title>Complete sequence of Alkalilimnicola ehrilichei MLHE-1.</title>
        <authorList>
            <person name="Copeland A."/>
            <person name="Lucas S."/>
            <person name="Lapidus A."/>
            <person name="Barry K."/>
            <person name="Detter J.C."/>
            <person name="Glavina del Rio T."/>
            <person name="Hammon N."/>
            <person name="Israni S."/>
            <person name="Dalin E."/>
            <person name="Tice H."/>
            <person name="Pitluck S."/>
            <person name="Sims D."/>
            <person name="Brettin T."/>
            <person name="Bruce D."/>
            <person name="Han C."/>
            <person name="Tapia R."/>
            <person name="Gilna P."/>
            <person name="Schmutz J."/>
            <person name="Larimer F."/>
            <person name="Land M."/>
            <person name="Hauser L."/>
            <person name="Kyrpides N."/>
            <person name="Mikhailova N."/>
            <person name="Oremland R.S."/>
            <person name="Hoeft S.E."/>
            <person name="Switzer-Blum J."/>
            <person name="Kulp T."/>
            <person name="King G."/>
            <person name="Tabita R."/>
            <person name="Witte B."/>
            <person name="Santini J.M."/>
            <person name="Basu P."/>
            <person name="Hollibaugh J.T."/>
            <person name="Xie G."/>
            <person name="Stolz J.F."/>
            <person name="Richardson P."/>
        </authorList>
    </citation>
    <scope>NUCLEOTIDE SEQUENCE [LARGE SCALE GENOMIC DNA]</scope>
    <source>
        <strain evidence="18">ATCC BAA-1101 / DSM 17681 / MLHE-1</strain>
    </source>
</reference>
<evidence type="ECO:0000259" key="16">
    <source>
        <dbReference type="PROSITE" id="PS51217"/>
    </source>
</evidence>
<dbReference type="FunFam" id="1.10.10.160:FF:000001">
    <property type="entry name" value="ATP-dependent DNA helicase"/>
    <property type="match status" value="1"/>
</dbReference>
<feature type="binding site" evidence="14">
    <location>
        <begin position="33"/>
        <end position="40"/>
    </location>
    <ligand>
        <name>ATP</name>
        <dbReference type="ChEBI" id="CHEBI:30616"/>
    </ligand>
</feature>
<feature type="domain" description="UvrD-like helicase ATP-binding" evidence="15">
    <location>
        <begin position="12"/>
        <end position="291"/>
    </location>
</feature>
<dbReference type="PANTHER" id="PTHR11070:SF2">
    <property type="entry name" value="ATP-DEPENDENT DNA HELICASE SRS2"/>
    <property type="match status" value="1"/>
</dbReference>
<evidence type="ECO:0000256" key="12">
    <source>
        <dbReference type="ARBA" id="ARBA00034923"/>
    </source>
</evidence>
<dbReference type="KEGG" id="aeh:Mlg_2863"/>
<evidence type="ECO:0000256" key="9">
    <source>
        <dbReference type="ARBA" id="ARBA00023235"/>
    </source>
</evidence>
<dbReference type="GO" id="GO:0003677">
    <property type="term" value="F:DNA binding"/>
    <property type="evidence" value="ECO:0007669"/>
    <property type="project" value="UniProtKB-KW"/>
</dbReference>
<dbReference type="GO" id="GO:0016887">
    <property type="term" value="F:ATP hydrolysis activity"/>
    <property type="evidence" value="ECO:0007669"/>
    <property type="project" value="RHEA"/>
</dbReference>
<dbReference type="Gene3D" id="1.10.10.160">
    <property type="match status" value="1"/>
</dbReference>
<evidence type="ECO:0000256" key="14">
    <source>
        <dbReference type="PROSITE-ProRule" id="PRU00560"/>
    </source>
</evidence>
<evidence type="ECO:0000313" key="17">
    <source>
        <dbReference type="EMBL" id="ABI58203.1"/>
    </source>
</evidence>
<name>Q0A4N4_ALKEH</name>
<dbReference type="GO" id="GO:0043138">
    <property type="term" value="F:3'-5' DNA helicase activity"/>
    <property type="evidence" value="ECO:0007669"/>
    <property type="project" value="UniProtKB-EC"/>
</dbReference>
<evidence type="ECO:0000256" key="1">
    <source>
        <dbReference type="ARBA" id="ARBA00009922"/>
    </source>
</evidence>
<dbReference type="eggNOG" id="COG0210">
    <property type="taxonomic scope" value="Bacteria"/>
</dbReference>
<evidence type="ECO:0000256" key="4">
    <source>
        <dbReference type="ARBA" id="ARBA00022801"/>
    </source>
</evidence>
<dbReference type="GO" id="GO:0005524">
    <property type="term" value="F:ATP binding"/>
    <property type="evidence" value="ECO:0007669"/>
    <property type="project" value="UniProtKB-UniRule"/>
</dbReference>
<dbReference type="CDD" id="cd18807">
    <property type="entry name" value="SF1_C_UvrD"/>
    <property type="match status" value="1"/>
</dbReference>
<keyword evidence="6 14" id="KW-0067">ATP-binding</keyword>
<comment type="similarity">
    <text evidence="1">Belongs to the helicase family. UvrD subfamily.</text>
</comment>
<keyword evidence="7" id="KW-0238">DNA-binding</keyword>
<dbReference type="CDD" id="cd17932">
    <property type="entry name" value="DEXQc_UvrD"/>
    <property type="match status" value="1"/>
</dbReference>
<dbReference type="AlphaFoldDB" id="Q0A4N4"/>
<comment type="catalytic activity">
    <reaction evidence="13">
        <text>ATP + H2O = ADP + phosphate + H(+)</text>
        <dbReference type="Rhea" id="RHEA:13065"/>
        <dbReference type="ChEBI" id="CHEBI:15377"/>
        <dbReference type="ChEBI" id="CHEBI:15378"/>
        <dbReference type="ChEBI" id="CHEBI:30616"/>
        <dbReference type="ChEBI" id="CHEBI:43474"/>
        <dbReference type="ChEBI" id="CHEBI:456216"/>
        <dbReference type="EC" id="5.6.2.4"/>
    </reaction>
</comment>
<dbReference type="EMBL" id="CP000453">
    <property type="protein sequence ID" value="ABI58203.1"/>
    <property type="molecule type" value="Genomic_DNA"/>
</dbReference>
<dbReference type="RefSeq" id="WP_011630596.1">
    <property type="nucleotide sequence ID" value="NC_008340.1"/>
</dbReference>
<keyword evidence="4 14" id="KW-0378">Hydrolase</keyword>
<proteinExistence type="inferred from homology"/>
<dbReference type="OrthoDB" id="9806690at2"/>
<evidence type="ECO:0000256" key="5">
    <source>
        <dbReference type="ARBA" id="ARBA00022806"/>
    </source>
</evidence>
<evidence type="ECO:0000256" key="10">
    <source>
        <dbReference type="ARBA" id="ARBA00034617"/>
    </source>
</evidence>
<keyword evidence="9" id="KW-0413">Isomerase</keyword>
<dbReference type="Gene3D" id="1.10.486.10">
    <property type="entry name" value="PCRA, domain 4"/>
    <property type="match status" value="1"/>
</dbReference>
<evidence type="ECO:0000256" key="11">
    <source>
        <dbReference type="ARBA" id="ARBA00034808"/>
    </source>
</evidence>
<keyword evidence="18" id="KW-1185">Reference proteome</keyword>
<dbReference type="GO" id="GO:0033202">
    <property type="term" value="C:DNA helicase complex"/>
    <property type="evidence" value="ECO:0007669"/>
    <property type="project" value="TreeGrafter"/>
</dbReference>
<dbReference type="FunFam" id="3.40.50.300:FF:001201">
    <property type="entry name" value="ATP-dependent DNA helicase UvrD2"/>
    <property type="match status" value="1"/>
</dbReference>
<evidence type="ECO:0000256" key="8">
    <source>
        <dbReference type="ARBA" id="ARBA00023204"/>
    </source>
</evidence>
<comment type="catalytic activity">
    <reaction evidence="10">
        <text>Couples ATP hydrolysis with the unwinding of duplex DNA by translocating in the 3'-5' direction.</text>
        <dbReference type="EC" id="5.6.2.4"/>
    </reaction>
</comment>
<dbReference type="NCBIfam" id="NF008743">
    <property type="entry name" value="PRK11773.1"/>
    <property type="match status" value="1"/>
</dbReference>
<dbReference type="Pfam" id="PF00580">
    <property type="entry name" value="UvrD-helicase"/>
    <property type="match status" value="1"/>
</dbReference>
<keyword evidence="8" id="KW-0234">DNA repair</keyword>
<accession>Q0A4N4</accession>
<dbReference type="SUPFAM" id="SSF52540">
    <property type="entry name" value="P-loop containing nucleoside triphosphate hydrolases"/>
    <property type="match status" value="1"/>
</dbReference>
<dbReference type="Proteomes" id="UP000001962">
    <property type="component" value="Chromosome"/>
</dbReference>
<feature type="domain" description="UvrD-like helicase C-terminal" evidence="16">
    <location>
        <begin position="292"/>
        <end position="570"/>
    </location>
</feature>
<dbReference type="Gene3D" id="3.40.50.300">
    <property type="entry name" value="P-loop containing nucleotide triphosphate hydrolases"/>
    <property type="match status" value="2"/>
</dbReference>
<dbReference type="FunFam" id="1.10.486.10:FF:000003">
    <property type="entry name" value="ATP-dependent DNA helicase"/>
    <property type="match status" value="1"/>
</dbReference>
<evidence type="ECO:0000256" key="2">
    <source>
        <dbReference type="ARBA" id="ARBA00022741"/>
    </source>
</evidence>
<keyword evidence="3" id="KW-0227">DNA damage</keyword>
<dbReference type="InterPro" id="IPR000212">
    <property type="entry name" value="DNA_helicase_UvrD/REP"/>
</dbReference>
<dbReference type="GO" id="GO:0000725">
    <property type="term" value="P:recombinational repair"/>
    <property type="evidence" value="ECO:0007669"/>
    <property type="project" value="TreeGrafter"/>
</dbReference>
<dbReference type="PANTHER" id="PTHR11070">
    <property type="entry name" value="UVRD / RECB / PCRA DNA HELICASE FAMILY MEMBER"/>
    <property type="match status" value="1"/>
</dbReference>
<dbReference type="Pfam" id="PF21196">
    <property type="entry name" value="PcrA_UvrD_tudor"/>
    <property type="match status" value="1"/>
</dbReference>
<dbReference type="InterPro" id="IPR014016">
    <property type="entry name" value="UvrD-like_ATP-bd"/>
</dbReference>
<evidence type="ECO:0000256" key="7">
    <source>
        <dbReference type="ARBA" id="ARBA00023125"/>
    </source>
</evidence>
<evidence type="ECO:0000256" key="3">
    <source>
        <dbReference type="ARBA" id="ARBA00022763"/>
    </source>
</evidence>
<keyword evidence="5 14" id="KW-0347">Helicase</keyword>
<evidence type="ECO:0000256" key="6">
    <source>
        <dbReference type="ARBA" id="ARBA00022840"/>
    </source>
</evidence>
<protein>
    <recommendedName>
        <fullName evidence="11">DNA 3'-5' helicase</fullName>
        <ecNumber evidence="11">5.6.2.4</ecNumber>
    </recommendedName>
    <alternativeName>
        <fullName evidence="12">DNA 3'-5' helicase II</fullName>
    </alternativeName>
</protein>
<dbReference type="InterPro" id="IPR027417">
    <property type="entry name" value="P-loop_NTPase"/>
</dbReference>
<evidence type="ECO:0000256" key="13">
    <source>
        <dbReference type="ARBA" id="ARBA00048988"/>
    </source>
</evidence>
<dbReference type="Pfam" id="PF13361">
    <property type="entry name" value="UvrD_C"/>
    <property type="match status" value="2"/>
</dbReference>
<sequence length="725" mass="81650">MEAEADVSDLIADLNDAQREAVCAALGRSLVLAGAGSGKTRVLTRRAAWLVRVEGASPFGIMAVTFTNKAAAEMRHRIGELLGIRTAGMWVGTFHGLSHRLLRMHAADAGLPETFQILDSDDQLRLIKRVMRGMELDEKRYPPRQVRGVLNGWKEEGLRPADIQADAGEPFRFAVWQVYQTYEQTCRRSGLVDFAELLLRSFELLRDRPDLLAHYRARFRHLLVDEFQDTNQLQYRWLQQLAGEDSDVFVVGDDDQSIYGWRGARVENIHRYAREFGEVSITRLEQNYRSTETILNAANALISHNGGRMGKNLWTEGSRGDPIQLYAAFNETDEARYVVDRIAALLDEGYARDDFAILYRSNAQSRAFEESLLARGLPYRVYGGQRFFDRAEIRDALAYLRLLMNRHDDAAFERVINTPRRGIGNRTLDQIREGARAADASLWESAVRIIRAGGISARAGNAVQGFLQLLDRLEEETATLPLHEQMDRVIVASGLRRDAEADGSDRGEARRENLDELVTAARNFEQQYERDEGLTPLTAFLTHAALEAGEAQGEEGQPCVQLMTLHSAKGLEFPVVFLVGLEEGLFPHRMSTEEPGRMEEERRLAYVGITRARERLYLAYAEKRRLHGMDNYGMPSRFIQEIPADYIEEVRARMKVTRPGATAAAMQSEPVDGITLGSRVRHDRFGEGVVLRLEGQGPSARIQVQFARAGAKWLVAAYANLRLVG</sequence>
<dbReference type="EC" id="5.6.2.4" evidence="11"/>
<gene>
    <name evidence="17" type="ordered locus">Mlg_2863</name>
</gene>
<dbReference type="PROSITE" id="PS51217">
    <property type="entry name" value="UVRD_HELICASE_CTER"/>
    <property type="match status" value="1"/>
</dbReference>
<dbReference type="InterPro" id="IPR013986">
    <property type="entry name" value="DExx_box_DNA_helicase_dom_sf"/>
</dbReference>
<dbReference type="PROSITE" id="PS51198">
    <property type="entry name" value="UVRD_HELICASE_ATP_BIND"/>
    <property type="match status" value="1"/>
</dbReference>
<keyword evidence="2 14" id="KW-0547">Nucleotide-binding</keyword>
<dbReference type="HOGENOM" id="CLU_004585_5_2_6"/>
<organism evidence="17 18">
    <name type="scientific">Alkalilimnicola ehrlichii (strain ATCC BAA-1101 / DSM 17681 / MLHE-1)</name>
    <dbReference type="NCBI Taxonomy" id="187272"/>
    <lineage>
        <taxon>Bacteria</taxon>
        <taxon>Pseudomonadati</taxon>
        <taxon>Pseudomonadota</taxon>
        <taxon>Gammaproteobacteria</taxon>
        <taxon>Chromatiales</taxon>
        <taxon>Ectothiorhodospiraceae</taxon>
        <taxon>Alkalilimnicola</taxon>
    </lineage>
</organism>
<evidence type="ECO:0000259" key="15">
    <source>
        <dbReference type="PROSITE" id="PS51198"/>
    </source>
</evidence>
<dbReference type="InterPro" id="IPR014017">
    <property type="entry name" value="DNA_helicase_UvrD-like_C"/>
</dbReference>